<dbReference type="CDD" id="cd01347">
    <property type="entry name" value="ligand_gated_channel"/>
    <property type="match status" value="1"/>
</dbReference>
<dbReference type="InterPro" id="IPR000531">
    <property type="entry name" value="Beta-barrel_TonB"/>
</dbReference>
<evidence type="ECO:0000259" key="14">
    <source>
        <dbReference type="Pfam" id="PF07715"/>
    </source>
</evidence>
<feature type="domain" description="TonB-dependent receptor-like beta-barrel" evidence="13">
    <location>
        <begin position="372"/>
        <end position="742"/>
    </location>
</feature>
<keyword evidence="3 10" id="KW-1134">Transmembrane beta strand</keyword>
<evidence type="ECO:0000256" key="12">
    <source>
        <dbReference type="SAM" id="SignalP"/>
    </source>
</evidence>
<comment type="subcellular location">
    <subcellularLocation>
        <location evidence="1 10">Cell outer membrane</location>
        <topology evidence="1 10">Multi-pass membrane protein</topology>
    </subcellularLocation>
</comment>
<evidence type="ECO:0000256" key="4">
    <source>
        <dbReference type="ARBA" id="ARBA00022692"/>
    </source>
</evidence>
<evidence type="ECO:0000256" key="10">
    <source>
        <dbReference type="PROSITE-ProRule" id="PRU01360"/>
    </source>
</evidence>
<keyword evidence="7 10" id="KW-0472">Membrane</keyword>
<feature type="chain" id="PRO_5029852790" evidence="12">
    <location>
        <begin position="22"/>
        <end position="786"/>
    </location>
</feature>
<dbReference type="PANTHER" id="PTHR30069:SF29">
    <property type="entry name" value="HEMOGLOBIN AND HEMOGLOBIN-HAPTOGLOBIN-BINDING PROTEIN 1-RELATED"/>
    <property type="match status" value="1"/>
</dbReference>
<evidence type="ECO:0000256" key="11">
    <source>
        <dbReference type="RuleBase" id="RU003357"/>
    </source>
</evidence>
<dbReference type="Pfam" id="PF07715">
    <property type="entry name" value="Plug"/>
    <property type="match status" value="1"/>
</dbReference>
<organism evidence="15 16">
    <name type="scientific">Phocaeicola vulgatus</name>
    <name type="common">Bacteroides vulgatus</name>
    <dbReference type="NCBI Taxonomy" id="821"/>
    <lineage>
        <taxon>Bacteria</taxon>
        <taxon>Pseudomonadati</taxon>
        <taxon>Bacteroidota</taxon>
        <taxon>Bacteroidia</taxon>
        <taxon>Bacteroidales</taxon>
        <taxon>Bacteroidaceae</taxon>
        <taxon>Phocaeicola</taxon>
    </lineage>
</organism>
<reference evidence="15 16" key="1">
    <citation type="submission" date="2019-09" db="EMBL/GenBank/DDBJ databases">
        <title>In-depth cultivation of the pig gut microbiome towards novel bacterial diversity and tailored functional studies.</title>
        <authorList>
            <person name="Wylensek D."/>
            <person name="Hitch T.C.A."/>
            <person name="Clavel T."/>
        </authorList>
    </citation>
    <scope>NUCLEOTIDE SEQUENCE [LARGE SCALE GENOMIC DNA]</scope>
    <source>
        <strain evidence="15 16">WCA-389-WT-3C</strain>
    </source>
</reference>
<comment type="similarity">
    <text evidence="10 11">Belongs to the TonB-dependent receptor family.</text>
</comment>
<evidence type="ECO:0000256" key="7">
    <source>
        <dbReference type="ARBA" id="ARBA00023136"/>
    </source>
</evidence>
<evidence type="ECO:0000313" key="15">
    <source>
        <dbReference type="EMBL" id="MSS50413.1"/>
    </source>
</evidence>
<proteinExistence type="inferred from homology"/>
<dbReference type="InterPro" id="IPR036942">
    <property type="entry name" value="Beta-barrel_TonB_sf"/>
</dbReference>
<dbReference type="GO" id="GO:0015344">
    <property type="term" value="F:siderophore uptake transmembrane transporter activity"/>
    <property type="evidence" value="ECO:0007669"/>
    <property type="project" value="TreeGrafter"/>
</dbReference>
<dbReference type="Proteomes" id="UP000460950">
    <property type="component" value="Unassembled WGS sequence"/>
</dbReference>
<dbReference type="PROSITE" id="PS52016">
    <property type="entry name" value="TONB_DEPENDENT_REC_3"/>
    <property type="match status" value="1"/>
</dbReference>
<dbReference type="Gene3D" id="2.40.170.20">
    <property type="entry name" value="TonB-dependent receptor, beta-barrel domain"/>
    <property type="match status" value="1"/>
</dbReference>
<sequence length="786" mass="89373">MKQITTFILLLALCVCTDAAAQRSVRLTVLEKGTEQPVIAANVAYADNPELRNAMHTITDVDGQTVLKLAGKGSWYYKVTYVSFVPETGKIDKTETVKTVYMKDDALGLNEVVVTGSRAARPIKLSPITTQVLGGKQLVDAGYANLQQALQQETPGLNIQKVGFGNEISMQGLDARHVLFLMDGERMTGDMAGNLDYERFNLHAIDRIEIVKGASSTLYGSRAAGAVINLITKKTSKPLSIDAGVRYGQMNERNYKNPQPSDFLYMFEQNADRPNLQGWVSAGFNTGKVTSQTDVWYSSTDAFYMYQVENDKKVYTQEANPFLPHDITVVSTAARPPMGIEGKEHITMSQKVYYDPIKDLSVLVYGGGFFMNTYDLIQDMTFSQANEWNAGAKVTYHMKDWFSVTGSLHGDFYNRYKRHERIDTRNKDYESSIWQPRLTVTSDYFDGHSLIFGIEHTSDELTSDRFSGNANHDLKTRALKETEYFLQDEWTINPQWMVSAGLRTNFSRAFGFMAMPKVAAKYSPNEQWAIRANYSMGYRSPSIKELFFNWDHLGMFMIRGNENMQPEKNNYFSLGAEYSNDRLFVSGTAYGNYFRDKIEGVWRIYDMQYNFEYTNLSKQRLLGIEALLRWRVLDCMTLNGTYSYVNVSKNEGIQVNTTSPHAATASLDYKYARKNYRLNAVFSASYMGSKKFDVQDRVFVEEDNKSYDAYFRCDLPQYVLCNLSVSQTFWNKVKLTLGVDNLFNYVPKTLGSGITMFNVPATAGTRGWVQMEFMLDDVINSLKKRK</sequence>
<gene>
    <name evidence="15" type="ORF">FYJ30_19500</name>
</gene>
<keyword evidence="8 15" id="KW-0675">Receptor</keyword>
<evidence type="ECO:0000256" key="2">
    <source>
        <dbReference type="ARBA" id="ARBA00022448"/>
    </source>
</evidence>
<dbReference type="InterPro" id="IPR037066">
    <property type="entry name" value="Plug_dom_sf"/>
</dbReference>
<evidence type="ECO:0000256" key="6">
    <source>
        <dbReference type="ARBA" id="ARBA00023077"/>
    </source>
</evidence>
<accession>A0A7K0JL57</accession>
<evidence type="ECO:0000256" key="1">
    <source>
        <dbReference type="ARBA" id="ARBA00004571"/>
    </source>
</evidence>
<keyword evidence="4 10" id="KW-0812">Transmembrane</keyword>
<comment type="caution">
    <text evidence="15">The sequence shown here is derived from an EMBL/GenBank/DDBJ whole genome shotgun (WGS) entry which is preliminary data.</text>
</comment>
<evidence type="ECO:0000259" key="13">
    <source>
        <dbReference type="Pfam" id="PF00593"/>
    </source>
</evidence>
<evidence type="ECO:0000313" key="16">
    <source>
        <dbReference type="Proteomes" id="UP000460950"/>
    </source>
</evidence>
<dbReference type="SUPFAM" id="SSF56935">
    <property type="entry name" value="Porins"/>
    <property type="match status" value="1"/>
</dbReference>
<dbReference type="InterPro" id="IPR012910">
    <property type="entry name" value="Plug_dom"/>
</dbReference>
<keyword evidence="9 10" id="KW-0998">Cell outer membrane</keyword>
<dbReference type="Pfam" id="PF00593">
    <property type="entry name" value="TonB_dep_Rec_b-barrel"/>
    <property type="match status" value="1"/>
</dbReference>
<dbReference type="Gene3D" id="2.170.130.10">
    <property type="entry name" value="TonB-dependent receptor, plug domain"/>
    <property type="match status" value="1"/>
</dbReference>
<feature type="signal peptide" evidence="12">
    <location>
        <begin position="1"/>
        <end position="21"/>
    </location>
</feature>
<dbReference type="AlphaFoldDB" id="A0A7K0JL57"/>
<dbReference type="GO" id="GO:0044718">
    <property type="term" value="P:siderophore transmembrane transport"/>
    <property type="evidence" value="ECO:0007669"/>
    <property type="project" value="TreeGrafter"/>
</dbReference>
<dbReference type="GO" id="GO:0009279">
    <property type="term" value="C:cell outer membrane"/>
    <property type="evidence" value="ECO:0007669"/>
    <property type="project" value="UniProtKB-SubCell"/>
</dbReference>
<feature type="domain" description="TonB-dependent receptor plug" evidence="14">
    <location>
        <begin position="126"/>
        <end position="227"/>
    </location>
</feature>
<dbReference type="RefSeq" id="WP_154577712.1">
    <property type="nucleotide sequence ID" value="NZ_VULU01000051.1"/>
</dbReference>
<dbReference type="InterPro" id="IPR039426">
    <property type="entry name" value="TonB-dep_rcpt-like"/>
</dbReference>
<keyword evidence="5 12" id="KW-0732">Signal</keyword>
<evidence type="ECO:0000256" key="5">
    <source>
        <dbReference type="ARBA" id="ARBA00022729"/>
    </source>
</evidence>
<dbReference type="EMBL" id="VULU01000051">
    <property type="protein sequence ID" value="MSS50413.1"/>
    <property type="molecule type" value="Genomic_DNA"/>
</dbReference>
<keyword evidence="6 11" id="KW-0798">TonB box</keyword>
<evidence type="ECO:0000256" key="8">
    <source>
        <dbReference type="ARBA" id="ARBA00023170"/>
    </source>
</evidence>
<dbReference type="PANTHER" id="PTHR30069">
    <property type="entry name" value="TONB-DEPENDENT OUTER MEMBRANE RECEPTOR"/>
    <property type="match status" value="1"/>
</dbReference>
<protein>
    <submittedName>
        <fullName evidence="15">TonB-dependent receptor</fullName>
    </submittedName>
</protein>
<evidence type="ECO:0000256" key="9">
    <source>
        <dbReference type="ARBA" id="ARBA00023237"/>
    </source>
</evidence>
<evidence type="ECO:0000256" key="3">
    <source>
        <dbReference type="ARBA" id="ARBA00022452"/>
    </source>
</evidence>
<keyword evidence="2 10" id="KW-0813">Transport</keyword>
<name>A0A7K0JL57_PHOVU</name>